<protein>
    <submittedName>
        <fullName evidence="1">Uncharacterized protein</fullName>
    </submittedName>
</protein>
<dbReference type="EMBL" id="BAAALR010000002">
    <property type="protein sequence ID" value="GAA1665216.1"/>
    <property type="molecule type" value="Genomic_DNA"/>
</dbReference>
<proteinExistence type="predicted"/>
<dbReference type="Proteomes" id="UP001499947">
    <property type="component" value="Unassembled WGS sequence"/>
</dbReference>
<evidence type="ECO:0000313" key="1">
    <source>
        <dbReference type="EMBL" id="GAA1665216.1"/>
    </source>
</evidence>
<gene>
    <name evidence="1" type="ORF">GCM10009680_01140</name>
</gene>
<comment type="caution">
    <text evidence="1">The sequence shown here is derived from an EMBL/GenBank/DDBJ whole genome shotgun (WGS) entry which is preliminary data.</text>
</comment>
<evidence type="ECO:0000313" key="2">
    <source>
        <dbReference type="Proteomes" id="UP001499947"/>
    </source>
</evidence>
<accession>A0ABN2G591</accession>
<reference evidence="1 2" key="1">
    <citation type="journal article" date="2019" name="Int. J. Syst. Evol. Microbiol.">
        <title>The Global Catalogue of Microorganisms (GCM) 10K type strain sequencing project: providing services to taxonomists for standard genome sequencing and annotation.</title>
        <authorList>
            <consortium name="The Broad Institute Genomics Platform"/>
            <consortium name="The Broad Institute Genome Sequencing Center for Infectious Disease"/>
            <person name="Wu L."/>
            <person name="Ma J."/>
        </authorList>
    </citation>
    <scope>NUCLEOTIDE SEQUENCE [LARGE SCALE GENOMIC DNA]</scope>
    <source>
        <strain evidence="1 2">JCM 13244</strain>
    </source>
</reference>
<organism evidence="1 2">
    <name type="scientific">Streptomyces yatensis</name>
    <dbReference type="NCBI Taxonomy" id="155177"/>
    <lineage>
        <taxon>Bacteria</taxon>
        <taxon>Bacillati</taxon>
        <taxon>Actinomycetota</taxon>
        <taxon>Actinomycetes</taxon>
        <taxon>Kitasatosporales</taxon>
        <taxon>Streptomycetaceae</taxon>
        <taxon>Streptomyces</taxon>
        <taxon>Streptomyces violaceusniger group</taxon>
    </lineage>
</organism>
<name>A0ABN2G591_9ACTN</name>
<sequence length="93" mass="10378">MGDEDVVEDAADREAYRGDRWMGTHVRFPSVIRGGASGGARSHAAFRHAAYVDGDRSELFPEHRTPTRRQRSLGRVIKGGVRPFPRVPGVCRF</sequence>
<keyword evidence="2" id="KW-1185">Reference proteome</keyword>